<name>A0ABX8BX14_9ACTN</name>
<feature type="transmembrane region" description="Helical" evidence="1">
    <location>
        <begin position="91"/>
        <end position="112"/>
    </location>
</feature>
<evidence type="ECO:0000313" key="3">
    <source>
        <dbReference type="Proteomes" id="UP000676079"/>
    </source>
</evidence>
<organism evidence="2 3">
    <name type="scientific">Nocardiopsis changdeensis</name>
    <dbReference type="NCBI Taxonomy" id="2831969"/>
    <lineage>
        <taxon>Bacteria</taxon>
        <taxon>Bacillati</taxon>
        <taxon>Actinomycetota</taxon>
        <taxon>Actinomycetes</taxon>
        <taxon>Streptosporangiales</taxon>
        <taxon>Nocardiopsidaceae</taxon>
        <taxon>Nocardiopsis</taxon>
    </lineage>
</organism>
<sequence length="320" mass="33550">MAVSENPLASGSRWLLAALVLVLPVAVVAIRLTHWGALDQTALFYLGLPTGIALLVVFTARPRSAMGVSMAVLTVVLAMSAVILGEGMVCLVIAAPLLYGVVALVTAVATAIARGGPRSHQALFAVPLLFVLTLEGVAGISFLPRADRGEGGASTGADPAEVAAALAAPPAYGPFEAVFLRAVPFPEPVAATGTGLEVGDTRRIEFTPRTTLQIGSEPTPRHMELEVVESEVRADGGRVVFEVTEDAAFAKWMDMHRATATWTADGDGTRMDWAIDYDRTYEPSWYFGPIQAYATDLAASYLAETFTAGAGAAASTAEDR</sequence>
<dbReference type="SUPFAM" id="SSF55961">
    <property type="entry name" value="Bet v1-like"/>
    <property type="match status" value="1"/>
</dbReference>
<evidence type="ECO:0000313" key="2">
    <source>
        <dbReference type="EMBL" id="QUX26245.1"/>
    </source>
</evidence>
<feature type="transmembrane region" description="Helical" evidence="1">
    <location>
        <begin position="66"/>
        <end position="84"/>
    </location>
</feature>
<dbReference type="EMBL" id="CP074133">
    <property type="protein sequence ID" value="QUX26245.1"/>
    <property type="molecule type" value="Genomic_DNA"/>
</dbReference>
<dbReference type="Proteomes" id="UP000676079">
    <property type="component" value="Chromosome"/>
</dbReference>
<keyword evidence="3" id="KW-1185">Reference proteome</keyword>
<proteinExistence type="predicted"/>
<feature type="transmembrane region" description="Helical" evidence="1">
    <location>
        <begin position="42"/>
        <end position="60"/>
    </location>
</feature>
<keyword evidence="1" id="KW-1133">Transmembrane helix</keyword>
<accession>A0ABX8BX14</accession>
<evidence type="ECO:0000256" key="1">
    <source>
        <dbReference type="SAM" id="Phobius"/>
    </source>
</evidence>
<feature type="transmembrane region" description="Helical" evidence="1">
    <location>
        <begin position="124"/>
        <end position="143"/>
    </location>
</feature>
<keyword evidence="1" id="KW-0472">Membrane</keyword>
<evidence type="ECO:0008006" key="4">
    <source>
        <dbReference type="Google" id="ProtNLM"/>
    </source>
</evidence>
<reference evidence="2 3" key="1">
    <citation type="submission" date="2021-05" db="EMBL/GenBank/DDBJ databases">
        <title>Direct Submission.</title>
        <authorList>
            <person name="Li K."/>
            <person name="Gao J."/>
        </authorList>
    </citation>
    <scope>NUCLEOTIDE SEQUENCE [LARGE SCALE GENOMIC DNA]</scope>
    <source>
        <strain evidence="2 3">Mg02</strain>
    </source>
</reference>
<gene>
    <name evidence="2" type="ORF">KGD84_27730</name>
</gene>
<protein>
    <recommendedName>
        <fullName evidence="4">SRPBCC family protein</fullName>
    </recommendedName>
</protein>
<feature type="transmembrane region" description="Helical" evidence="1">
    <location>
        <begin position="12"/>
        <end position="30"/>
    </location>
</feature>
<keyword evidence="1" id="KW-0812">Transmembrane</keyword>